<dbReference type="GO" id="GO:0016020">
    <property type="term" value="C:membrane"/>
    <property type="evidence" value="ECO:0007669"/>
    <property type="project" value="UniProtKB-SubCell"/>
</dbReference>
<dbReference type="RefSeq" id="XP_073389721.1">
    <property type="nucleotide sequence ID" value="XM_073533620.1"/>
</dbReference>
<reference evidence="9 11" key="2">
    <citation type="journal article" date="2018" name="Plant J.">
        <title>The Physcomitrella patens chromosome-scale assembly reveals moss genome structure and evolution.</title>
        <authorList>
            <person name="Lang D."/>
            <person name="Ullrich K.K."/>
            <person name="Murat F."/>
            <person name="Fuchs J."/>
            <person name="Jenkins J."/>
            <person name="Haas F.B."/>
            <person name="Piednoel M."/>
            <person name="Gundlach H."/>
            <person name="Van Bel M."/>
            <person name="Meyberg R."/>
            <person name="Vives C."/>
            <person name="Morata J."/>
            <person name="Symeonidi A."/>
            <person name="Hiss M."/>
            <person name="Muchero W."/>
            <person name="Kamisugi Y."/>
            <person name="Saleh O."/>
            <person name="Blanc G."/>
            <person name="Decker E.L."/>
            <person name="van Gessel N."/>
            <person name="Grimwood J."/>
            <person name="Hayes R.D."/>
            <person name="Graham S.W."/>
            <person name="Gunter L.E."/>
            <person name="McDaniel S.F."/>
            <person name="Hoernstein S.N.W."/>
            <person name="Larsson A."/>
            <person name="Li F.W."/>
            <person name="Perroud P.F."/>
            <person name="Phillips J."/>
            <person name="Ranjan P."/>
            <person name="Rokshar D.S."/>
            <person name="Rothfels C.J."/>
            <person name="Schneider L."/>
            <person name="Shu S."/>
            <person name="Stevenson D.W."/>
            <person name="Thummler F."/>
            <person name="Tillich M."/>
            <person name="Villarreal Aguilar J.C."/>
            <person name="Widiez T."/>
            <person name="Wong G.K."/>
            <person name="Wymore A."/>
            <person name="Zhang Y."/>
            <person name="Zimmer A.D."/>
            <person name="Quatrano R.S."/>
            <person name="Mayer K.F.X."/>
            <person name="Goodstein D."/>
            <person name="Casacuberta J.M."/>
            <person name="Vandepoele K."/>
            <person name="Reski R."/>
            <person name="Cuming A.C."/>
            <person name="Tuskan G.A."/>
            <person name="Maumus F."/>
            <person name="Salse J."/>
            <person name="Schmutz J."/>
            <person name="Rensing S.A."/>
        </authorList>
    </citation>
    <scope>NUCLEOTIDE SEQUENCE [LARGE SCALE GENOMIC DNA]</scope>
    <source>
        <strain evidence="10 11">cv. Gransden 2004</strain>
    </source>
</reference>
<reference evidence="10" key="3">
    <citation type="submission" date="2020-12" db="UniProtKB">
        <authorList>
            <consortium name="EnsemblPlants"/>
        </authorList>
    </citation>
    <scope>IDENTIFICATION</scope>
</reference>
<dbReference type="EC" id="2.4.1.-" evidence="8"/>
<dbReference type="Gramene" id="Pp3c4_1220V3.2">
    <property type="protein sequence ID" value="Pp3c4_1220V3.2"/>
    <property type="gene ID" value="Pp3c4_1220"/>
</dbReference>
<protein>
    <recommendedName>
        <fullName evidence="8">Glycosyltransferase family 92 protein</fullName>
        <ecNumber evidence="8">2.4.1.-</ecNumber>
    </recommendedName>
</protein>
<evidence type="ECO:0000256" key="1">
    <source>
        <dbReference type="ARBA" id="ARBA00004167"/>
    </source>
</evidence>
<evidence type="ECO:0000313" key="10">
    <source>
        <dbReference type="EnsemblPlants" id="Pp3c4_1220V3.1"/>
    </source>
</evidence>
<dbReference type="PaxDb" id="3218-PP1S160_150V6.1"/>
<reference evidence="9 11" key="1">
    <citation type="journal article" date="2008" name="Science">
        <title>The Physcomitrella genome reveals evolutionary insights into the conquest of land by plants.</title>
        <authorList>
            <person name="Rensing S."/>
            <person name="Lang D."/>
            <person name="Zimmer A."/>
            <person name="Terry A."/>
            <person name="Salamov A."/>
            <person name="Shapiro H."/>
            <person name="Nishiyama T."/>
            <person name="Perroud P.-F."/>
            <person name="Lindquist E."/>
            <person name="Kamisugi Y."/>
            <person name="Tanahashi T."/>
            <person name="Sakakibara K."/>
            <person name="Fujita T."/>
            <person name="Oishi K."/>
            <person name="Shin-I T."/>
            <person name="Kuroki Y."/>
            <person name="Toyoda A."/>
            <person name="Suzuki Y."/>
            <person name="Hashimoto A."/>
            <person name="Yamaguchi K."/>
            <person name="Sugano A."/>
            <person name="Kohara Y."/>
            <person name="Fujiyama A."/>
            <person name="Anterola A."/>
            <person name="Aoki S."/>
            <person name="Ashton N."/>
            <person name="Barbazuk W.B."/>
            <person name="Barker E."/>
            <person name="Bennetzen J."/>
            <person name="Bezanilla M."/>
            <person name="Blankenship R."/>
            <person name="Cho S.H."/>
            <person name="Dutcher S."/>
            <person name="Estelle M."/>
            <person name="Fawcett J.A."/>
            <person name="Gundlach H."/>
            <person name="Hanada K."/>
            <person name="Heyl A."/>
            <person name="Hicks K.A."/>
            <person name="Hugh J."/>
            <person name="Lohr M."/>
            <person name="Mayer K."/>
            <person name="Melkozernov A."/>
            <person name="Murata T."/>
            <person name="Nelson D."/>
            <person name="Pils B."/>
            <person name="Prigge M."/>
            <person name="Reiss B."/>
            <person name="Renner T."/>
            <person name="Rombauts S."/>
            <person name="Rushton P."/>
            <person name="Sanderfoot A."/>
            <person name="Schween G."/>
            <person name="Shiu S.-H."/>
            <person name="Stueber K."/>
            <person name="Theodoulou F.L."/>
            <person name="Tu H."/>
            <person name="Van de Peer Y."/>
            <person name="Verrier P.J."/>
            <person name="Waters E."/>
            <person name="Wood A."/>
            <person name="Yang L."/>
            <person name="Cove D."/>
            <person name="Cuming A."/>
            <person name="Hasebe M."/>
            <person name="Lucas S."/>
            <person name="Mishler D.B."/>
            <person name="Reski R."/>
            <person name="Grigoriev I."/>
            <person name="Quatrano R.S."/>
            <person name="Boore J.L."/>
        </authorList>
    </citation>
    <scope>NUCLEOTIDE SEQUENCE [LARGE SCALE GENOMIC DNA]</scope>
    <source>
        <strain evidence="10 11">cv. Gransden 2004</strain>
    </source>
</reference>
<keyword evidence="4 8" id="KW-0808">Transferase</keyword>
<keyword evidence="7 8" id="KW-0472">Membrane</keyword>
<gene>
    <name evidence="10" type="primary">LOC112281453</name>
    <name evidence="9" type="ORF">PHYPA_005610</name>
</gene>
<evidence type="ECO:0000256" key="6">
    <source>
        <dbReference type="ARBA" id="ARBA00022989"/>
    </source>
</evidence>
<evidence type="ECO:0000256" key="8">
    <source>
        <dbReference type="RuleBase" id="RU366017"/>
    </source>
</evidence>
<sequence>MAHNGYSVVAADSESGKPLLMKQRWNVEFRFQRRPCLRRICWGVFLMLLAFAAIIDNSELIPEIRDLAISNQSVLSLLVSSEIPSHWHQEIQPGKTMASLEMYIKDVFSFYPDVLVLIHVPKTIQFPAKERVQCQYGGATHFTHRKALVVMHLLHKNEIAVLCSSPPQDLVWVVNSVLIEIDKGQKIRHGAATPEYQEPLPWNFIKVVFEAFAMERDVVVFVHGIKHPQGVSVSENAEQERLKKFQCIYGGYFEVPVTAQSQEVFRCAHPPTNLVPKFVGMKVAIRVETKILASVAYYSPMHSRESFHTTMVSRAAGEKSNPKLHHICACTMIFNGAKFLKEWVHYNHHLGVEKFYLYDNNSEDNLDEVIEGLRSFNIKKQPWPWVKTQEAGFSHCSLSAQSECTWMFYIDVDEYFFPNQHFLETGVKSQAPDLQPTTTSSSIIALFINEAAGKNSKVGQISIFCHNYGPSGFTASPPQGITQGYTCRIKKPERHKSLVLLDSVATNLSNVIHHFTLQDGYETKLMSTDVAVINHYKYQAWDEFKVKFRRRAATYVADWTENRNWASKDRVLDLGTKAVKPHDWESRYCEERDYGLRDYVRHVFGSYDDNQTLRLTWE</sequence>
<dbReference type="Gramene" id="Pp3c4_1220V3.3">
    <property type="protein sequence ID" value="Pp3c4_1220V3.3"/>
    <property type="gene ID" value="Pp3c4_1220"/>
</dbReference>
<dbReference type="GO" id="GO:0005737">
    <property type="term" value="C:cytoplasm"/>
    <property type="evidence" value="ECO:0000318"/>
    <property type="project" value="GO_Central"/>
</dbReference>
<evidence type="ECO:0000313" key="9">
    <source>
        <dbReference type="EMBL" id="PNR54717.1"/>
    </source>
</evidence>
<accession>A0A2K1KLS3</accession>
<dbReference type="EMBL" id="ABEU02000004">
    <property type="protein sequence ID" value="PNR54717.1"/>
    <property type="molecule type" value="Genomic_DNA"/>
</dbReference>
<name>A0A2K1KLS3_PHYPA</name>
<keyword evidence="11" id="KW-1185">Reference proteome</keyword>
<feature type="transmembrane region" description="Helical" evidence="8">
    <location>
        <begin position="36"/>
        <end position="55"/>
    </location>
</feature>
<dbReference type="GeneID" id="112281453"/>
<dbReference type="OrthoDB" id="2526284at2759"/>
<dbReference type="Gramene" id="Pp3c4_1220V3.1">
    <property type="protein sequence ID" value="Pp3c4_1220V3.1"/>
    <property type="gene ID" value="Pp3c4_1220"/>
</dbReference>
<comment type="similarity">
    <text evidence="2 8">Belongs to the glycosyltransferase 92 family.</text>
</comment>
<dbReference type="STRING" id="3218.A0A2K1KLS3"/>
<organism evidence="9">
    <name type="scientific">Physcomitrium patens</name>
    <name type="common">Spreading-leaved earth moss</name>
    <name type="synonym">Physcomitrella patens</name>
    <dbReference type="NCBI Taxonomy" id="3218"/>
    <lineage>
        <taxon>Eukaryota</taxon>
        <taxon>Viridiplantae</taxon>
        <taxon>Streptophyta</taxon>
        <taxon>Embryophyta</taxon>
        <taxon>Bryophyta</taxon>
        <taxon>Bryophytina</taxon>
        <taxon>Bryopsida</taxon>
        <taxon>Funariidae</taxon>
        <taxon>Funariales</taxon>
        <taxon>Funariaceae</taxon>
        <taxon>Physcomitrium</taxon>
    </lineage>
</organism>
<dbReference type="EnsemblPlants" id="Pp3c4_1220V3.3">
    <property type="protein sequence ID" value="Pp3c4_1220V3.3"/>
    <property type="gene ID" value="Pp3c4_1220"/>
</dbReference>
<dbReference type="EnsemblPlants" id="Pp3c4_1220V3.1">
    <property type="protein sequence ID" value="Pp3c4_1220V3.1"/>
    <property type="gene ID" value="Pp3c4_1220"/>
</dbReference>
<dbReference type="FunCoup" id="A0A2K1KLS3">
    <property type="interactions" value="1372"/>
</dbReference>
<dbReference type="AlphaFoldDB" id="A0A2K1KLS3"/>
<evidence type="ECO:0000256" key="7">
    <source>
        <dbReference type="ARBA" id="ARBA00023136"/>
    </source>
</evidence>
<proteinExistence type="inferred from homology"/>
<dbReference type="Pfam" id="PF01697">
    <property type="entry name" value="Glyco_transf_92"/>
    <property type="match status" value="1"/>
</dbReference>
<dbReference type="InterPro" id="IPR008166">
    <property type="entry name" value="Glyco_transf_92"/>
</dbReference>
<evidence type="ECO:0000256" key="3">
    <source>
        <dbReference type="ARBA" id="ARBA00022676"/>
    </source>
</evidence>
<keyword evidence="5 8" id="KW-0812">Transmembrane</keyword>
<evidence type="ECO:0000256" key="2">
    <source>
        <dbReference type="ARBA" id="ARBA00007647"/>
    </source>
</evidence>
<dbReference type="PANTHER" id="PTHR21461:SF69">
    <property type="entry name" value="GLYCOSYLTRANSFERASE FAMILY 92 PROTEIN"/>
    <property type="match status" value="1"/>
</dbReference>
<dbReference type="EnsemblPlants" id="Pp3c4_1220V3.2">
    <property type="protein sequence ID" value="Pp3c4_1220V3.2"/>
    <property type="gene ID" value="Pp3c4_1220"/>
</dbReference>
<evidence type="ECO:0000256" key="5">
    <source>
        <dbReference type="ARBA" id="ARBA00022692"/>
    </source>
</evidence>
<evidence type="ECO:0000256" key="4">
    <source>
        <dbReference type="ARBA" id="ARBA00022679"/>
    </source>
</evidence>
<dbReference type="GO" id="GO:0016757">
    <property type="term" value="F:glycosyltransferase activity"/>
    <property type="evidence" value="ECO:0000318"/>
    <property type="project" value="GO_Central"/>
</dbReference>
<comment type="subcellular location">
    <subcellularLocation>
        <location evidence="1">Membrane</location>
        <topology evidence="1">Single-pass membrane protein</topology>
    </subcellularLocation>
</comment>
<dbReference type="PANTHER" id="PTHR21461">
    <property type="entry name" value="GLYCOSYLTRANSFERASE FAMILY 92 PROTEIN"/>
    <property type="match status" value="1"/>
</dbReference>
<evidence type="ECO:0000313" key="11">
    <source>
        <dbReference type="Proteomes" id="UP000006727"/>
    </source>
</evidence>
<dbReference type="Proteomes" id="UP000006727">
    <property type="component" value="Chromosome 4"/>
</dbReference>
<keyword evidence="6 8" id="KW-1133">Transmembrane helix</keyword>
<keyword evidence="3 8" id="KW-0328">Glycosyltransferase</keyword>